<dbReference type="GO" id="GO:0065002">
    <property type="term" value="P:intracellular protein transmembrane transport"/>
    <property type="evidence" value="ECO:0007669"/>
    <property type="project" value="TreeGrafter"/>
</dbReference>
<feature type="transmembrane region" description="Helical" evidence="5">
    <location>
        <begin position="203"/>
        <end position="219"/>
    </location>
</feature>
<comment type="function">
    <text evidence="5">Part of the twin-arginine translocation (Tat) system that transports large folded proteins containing a characteristic twin-arginine motif in their signal peptide across membranes.</text>
</comment>
<dbReference type="PRINTS" id="PR01840">
    <property type="entry name" value="TATCFAMILY"/>
</dbReference>
<dbReference type="EMBL" id="FNAQ01000001">
    <property type="protein sequence ID" value="SDD68412.1"/>
    <property type="molecule type" value="Genomic_DNA"/>
</dbReference>
<accession>A0A1G6WRA8</accession>
<evidence type="ECO:0000256" key="3">
    <source>
        <dbReference type="ARBA" id="ARBA00022989"/>
    </source>
</evidence>
<sequence>MPVDEQPAAQPGLAADMGLVEHLEELRRRLLRALLAWLAGFALCYHWAQELFVWFSAPVLQVLPPGSSMVFVQATEPFFTYLKAAALAGFLVALPILLYQLWAFVAPALYPGEKRFAVPFVLSGCLCFGAGTWFGFQLVFPLIFQFLIQFGTDSGQIQAMLSMGAYLSLASRLLLAFGLVFEMPILSFFLARLGLITGARLASWRRHAFVAAFIIGAMLTPPDVISQLALAVPFILLYEVSILVARLSSRR</sequence>
<comment type="subunit">
    <text evidence="5">Forms a complex with TatA.</text>
</comment>
<feature type="transmembrane region" description="Helical" evidence="5">
    <location>
        <begin position="164"/>
        <end position="191"/>
    </location>
</feature>
<dbReference type="GO" id="GO:0043953">
    <property type="term" value="P:protein transport by the Tat complex"/>
    <property type="evidence" value="ECO:0007669"/>
    <property type="project" value="UniProtKB-UniRule"/>
</dbReference>
<keyword evidence="5" id="KW-1003">Cell membrane</keyword>
<dbReference type="Proteomes" id="UP000243205">
    <property type="component" value="Unassembled WGS sequence"/>
</dbReference>
<keyword evidence="5" id="KW-0813">Transport</keyword>
<feature type="transmembrane region" description="Helical" evidence="5">
    <location>
        <begin position="84"/>
        <end position="105"/>
    </location>
</feature>
<keyword evidence="7" id="KW-1185">Reference proteome</keyword>
<gene>
    <name evidence="5" type="primary">tatC</name>
    <name evidence="6" type="ORF">SAMN05661003_1015</name>
</gene>
<dbReference type="PANTHER" id="PTHR30371">
    <property type="entry name" value="SEC-INDEPENDENT PROTEIN TRANSLOCASE PROTEIN TATC"/>
    <property type="match status" value="1"/>
</dbReference>
<keyword evidence="2 5" id="KW-0812">Transmembrane</keyword>
<dbReference type="HAMAP" id="MF_00902">
    <property type="entry name" value="TatC"/>
    <property type="match status" value="1"/>
</dbReference>
<dbReference type="RefSeq" id="WP_245691255.1">
    <property type="nucleotide sequence ID" value="NZ_CALFZY010000016.1"/>
</dbReference>
<feature type="transmembrane region" description="Helical" evidence="5">
    <location>
        <begin position="117"/>
        <end position="144"/>
    </location>
</feature>
<dbReference type="PANTHER" id="PTHR30371:SF0">
    <property type="entry name" value="SEC-INDEPENDENT PROTEIN TRANSLOCASE PROTEIN TATC, CHLOROPLASTIC-RELATED"/>
    <property type="match status" value="1"/>
</dbReference>
<dbReference type="STRING" id="57664.SAMN05661003_1015"/>
<name>A0A1G6WRA8_9BACT</name>
<proteinExistence type="inferred from homology"/>
<dbReference type="Pfam" id="PF00902">
    <property type="entry name" value="TatC"/>
    <property type="match status" value="1"/>
</dbReference>
<keyword evidence="3 5" id="KW-1133">Transmembrane helix</keyword>
<comment type="subcellular location">
    <subcellularLocation>
        <location evidence="5">Cell membrane</location>
        <topology evidence="5">Multi-pass membrane protein</topology>
    </subcellularLocation>
    <subcellularLocation>
        <location evidence="1">Membrane</location>
        <topology evidence="1">Multi-pass membrane protein</topology>
    </subcellularLocation>
</comment>
<dbReference type="GO" id="GO:0009977">
    <property type="term" value="F:proton motive force dependent protein transmembrane transporter activity"/>
    <property type="evidence" value="ECO:0007669"/>
    <property type="project" value="TreeGrafter"/>
</dbReference>
<dbReference type="AlphaFoldDB" id="A0A1G6WRA8"/>
<comment type="similarity">
    <text evidence="5">Belongs to the TatC family.</text>
</comment>
<evidence type="ECO:0000256" key="2">
    <source>
        <dbReference type="ARBA" id="ARBA00022692"/>
    </source>
</evidence>
<organism evidence="6 7">
    <name type="scientific">Desulfuromonas thiophila</name>
    <dbReference type="NCBI Taxonomy" id="57664"/>
    <lineage>
        <taxon>Bacteria</taxon>
        <taxon>Pseudomonadati</taxon>
        <taxon>Thermodesulfobacteriota</taxon>
        <taxon>Desulfuromonadia</taxon>
        <taxon>Desulfuromonadales</taxon>
        <taxon>Desulfuromonadaceae</taxon>
        <taxon>Desulfuromonas</taxon>
    </lineage>
</organism>
<protein>
    <recommendedName>
        <fullName evidence="5">Sec-independent protein translocase protein TatC</fullName>
    </recommendedName>
</protein>
<evidence type="ECO:0000313" key="6">
    <source>
        <dbReference type="EMBL" id="SDD68412.1"/>
    </source>
</evidence>
<evidence type="ECO:0000256" key="5">
    <source>
        <dbReference type="HAMAP-Rule" id="MF_00902"/>
    </source>
</evidence>
<evidence type="ECO:0000256" key="4">
    <source>
        <dbReference type="ARBA" id="ARBA00023136"/>
    </source>
</evidence>
<dbReference type="InterPro" id="IPR002033">
    <property type="entry name" value="TatC"/>
</dbReference>
<feature type="transmembrane region" description="Helical" evidence="5">
    <location>
        <begin position="225"/>
        <end position="245"/>
    </location>
</feature>
<keyword evidence="5" id="KW-0653">Protein transport</keyword>
<feature type="transmembrane region" description="Helical" evidence="5">
    <location>
        <begin position="30"/>
        <end position="48"/>
    </location>
</feature>
<dbReference type="GO" id="GO:0033281">
    <property type="term" value="C:TAT protein transport complex"/>
    <property type="evidence" value="ECO:0007669"/>
    <property type="project" value="UniProtKB-UniRule"/>
</dbReference>
<keyword evidence="4 5" id="KW-0472">Membrane</keyword>
<dbReference type="NCBIfam" id="TIGR00945">
    <property type="entry name" value="tatC"/>
    <property type="match status" value="1"/>
</dbReference>
<evidence type="ECO:0000313" key="7">
    <source>
        <dbReference type="Proteomes" id="UP000243205"/>
    </source>
</evidence>
<reference evidence="7" key="1">
    <citation type="submission" date="2016-10" db="EMBL/GenBank/DDBJ databases">
        <authorList>
            <person name="Varghese N."/>
            <person name="Submissions S."/>
        </authorList>
    </citation>
    <scope>NUCLEOTIDE SEQUENCE [LARGE SCALE GENOMIC DNA]</scope>
    <source>
        <strain evidence="7">DSM 8987</strain>
    </source>
</reference>
<keyword evidence="5" id="KW-0811">Translocation</keyword>
<evidence type="ECO:0000256" key="1">
    <source>
        <dbReference type="ARBA" id="ARBA00004141"/>
    </source>
</evidence>